<name>A0ABD1T4L9_9LAMI</name>
<evidence type="ECO:0000313" key="2">
    <source>
        <dbReference type="Proteomes" id="UP001604277"/>
    </source>
</evidence>
<dbReference type="Proteomes" id="UP001604277">
    <property type="component" value="Unassembled WGS sequence"/>
</dbReference>
<keyword evidence="2" id="KW-1185">Reference proteome</keyword>
<protein>
    <submittedName>
        <fullName evidence="1">Uncharacterized protein</fullName>
    </submittedName>
</protein>
<comment type="caution">
    <text evidence="1">The sequence shown here is derived from an EMBL/GenBank/DDBJ whole genome shotgun (WGS) entry which is preliminary data.</text>
</comment>
<dbReference type="EMBL" id="JBFOLJ010000009">
    <property type="protein sequence ID" value="KAL2507608.1"/>
    <property type="molecule type" value="Genomic_DNA"/>
</dbReference>
<gene>
    <name evidence="1" type="ORF">Fot_31255</name>
</gene>
<reference evidence="2" key="1">
    <citation type="submission" date="2024-07" db="EMBL/GenBank/DDBJ databases">
        <title>Two chromosome-level genome assemblies of Korean endemic species Abeliophyllum distichum and Forsythia ovata (Oleaceae).</title>
        <authorList>
            <person name="Jang H."/>
        </authorList>
    </citation>
    <scope>NUCLEOTIDE SEQUENCE [LARGE SCALE GENOMIC DNA]</scope>
</reference>
<sequence length="128" mass="15021">MDYSILISKYKTTSTTSYFFNKATISFNIGKNYNGTGYFEQHVRHYTRRRPLVMTNIWQIGDPHVAQKLRYPSRKSNPRSMRSCVLPLRCHHPVMRMDRDNIDEGVLRMNLCLVVKILGHRSANEWGS</sequence>
<evidence type="ECO:0000313" key="1">
    <source>
        <dbReference type="EMBL" id="KAL2507608.1"/>
    </source>
</evidence>
<dbReference type="AlphaFoldDB" id="A0ABD1T4L9"/>
<accession>A0ABD1T4L9</accession>
<organism evidence="1 2">
    <name type="scientific">Forsythia ovata</name>
    <dbReference type="NCBI Taxonomy" id="205694"/>
    <lineage>
        <taxon>Eukaryota</taxon>
        <taxon>Viridiplantae</taxon>
        <taxon>Streptophyta</taxon>
        <taxon>Embryophyta</taxon>
        <taxon>Tracheophyta</taxon>
        <taxon>Spermatophyta</taxon>
        <taxon>Magnoliopsida</taxon>
        <taxon>eudicotyledons</taxon>
        <taxon>Gunneridae</taxon>
        <taxon>Pentapetalae</taxon>
        <taxon>asterids</taxon>
        <taxon>lamiids</taxon>
        <taxon>Lamiales</taxon>
        <taxon>Oleaceae</taxon>
        <taxon>Forsythieae</taxon>
        <taxon>Forsythia</taxon>
    </lineage>
</organism>
<proteinExistence type="predicted"/>